<accession>A0A3Z5NH29</accession>
<gene>
    <name evidence="1" type="ORF">E2856_06645</name>
</gene>
<evidence type="ECO:0000313" key="1">
    <source>
        <dbReference type="EMBL" id="ECJ5164739.1"/>
    </source>
</evidence>
<proteinExistence type="predicted"/>
<dbReference type="RefSeq" id="WP_046595081.1">
    <property type="nucleotide sequence ID" value="NZ_JBDORD010000104.1"/>
</dbReference>
<comment type="caution">
    <text evidence="1">The sequence shown here is derived from an EMBL/GenBank/DDBJ whole genome shotgun (WGS) entry which is preliminary data.</text>
</comment>
<name>A0A3Z5NH29_SALET</name>
<dbReference type="EMBL" id="AAIYPR010000006">
    <property type="protein sequence ID" value="ECJ5164739.1"/>
    <property type="molecule type" value="Genomic_DNA"/>
</dbReference>
<protein>
    <submittedName>
        <fullName evidence="1">RloB domain-containing protein</fullName>
    </submittedName>
</protein>
<sequence length="176" mass="19491">MAKKKVVRRTINKTLLLVGEGYAEKAFLSHLKSLFSNGKFKVTVITAGGKGPEHIITHAISCKNCDGYDFVIVLLDTDLCWPKTYKERAISAGINLVGSQPCLEGLLLDVIGKPKENTNSGCKKRLHPLLSGPCTERDSYAELFNIDILEKTTNKQIQFIIEALKGKEHRSVITHP</sequence>
<reference evidence="1" key="1">
    <citation type="submission" date="2019-03" db="EMBL/GenBank/DDBJ databases">
        <authorList>
            <person name="Ashton P.M."/>
            <person name="Dallman T."/>
            <person name="Nair S."/>
            <person name="De Pinna E."/>
            <person name="Peters T."/>
            <person name="Grant K."/>
        </authorList>
    </citation>
    <scope>NUCLEOTIDE SEQUENCE</scope>
    <source>
        <strain evidence="1">702933</strain>
    </source>
</reference>
<organism evidence="1">
    <name type="scientific">Salmonella enterica I</name>
    <dbReference type="NCBI Taxonomy" id="59201"/>
    <lineage>
        <taxon>Bacteria</taxon>
        <taxon>Pseudomonadati</taxon>
        <taxon>Pseudomonadota</taxon>
        <taxon>Gammaproteobacteria</taxon>
        <taxon>Enterobacterales</taxon>
        <taxon>Enterobacteriaceae</taxon>
        <taxon>Salmonella</taxon>
    </lineage>
</organism>
<dbReference type="AlphaFoldDB" id="A0A3Z5NH29"/>